<dbReference type="VEuPathDB" id="FungiDB:H257_07078"/>
<dbReference type="InterPro" id="IPR025256">
    <property type="entry name" value="TM7S3/TM198-like_dom"/>
</dbReference>
<dbReference type="PANTHER" id="PTHR31247:SF5">
    <property type="entry name" value="DUF4203 DOMAIN-CONTAINING PROTEIN"/>
    <property type="match status" value="1"/>
</dbReference>
<dbReference type="EMBL" id="QUTD01004435">
    <property type="protein sequence ID" value="RHY68068.1"/>
    <property type="molecule type" value="Genomic_DNA"/>
</dbReference>
<feature type="transmembrane region" description="Helical" evidence="7">
    <location>
        <begin position="96"/>
        <end position="117"/>
    </location>
</feature>
<organism evidence="9 10">
    <name type="scientific">Aphanomyces astaci</name>
    <name type="common">Crayfish plague agent</name>
    <dbReference type="NCBI Taxonomy" id="112090"/>
    <lineage>
        <taxon>Eukaryota</taxon>
        <taxon>Sar</taxon>
        <taxon>Stramenopiles</taxon>
        <taxon>Oomycota</taxon>
        <taxon>Saprolegniomycetes</taxon>
        <taxon>Saprolegniales</taxon>
        <taxon>Verrucalvaceae</taxon>
        <taxon>Aphanomyces</taxon>
    </lineage>
</organism>
<feature type="transmembrane region" description="Helical" evidence="7">
    <location>
        <begin position="461"/>
        <end position="481"/>
    </location>
</feature>
<dbReference type="PANTHER" id="PTHR31247">
    <property type="entry name" value="TRANSMEMBRANE PROTEIN 198 FAMILY MEMBER"/>
    <property type="match status" value="1"/>
</dbReference>
<dbReference type="InterPro" id="IPR040236">
    <property type="entry name" value="TMEM198"/>
</dbReference>
<dbReference type="AlphaFoldDB" id="A0A397DTR6"/>
<dbReference type="Pfam" id="PF13886">
    <property type="entry name" value="TM7S3_TM198"/>
    <property type="match status" value="2"/>
</dbReference>
<feature type="domain" description="TM7S3/TM198-like" evidence="8">
    <location>
        <begin position="50"/>
        <end position="244"/>
    </location>
</feature>
<feature type="transmembrane region" description="Helical" evidence="7">
    <location>
        <begin position="352"/>
        <end position="369"/>
    </location>
</feature>
<dbReference type="GO" id="GO:0005886">
    <property type="term" value="C:plasma membrane"/>
    <property type="evidence" value="ECO:0007669"/>
    <property type="project" value="TreeGrafter"/>
</dbReference>
<name>A0A397DTR6_APHAT</name>
<comment type="caution">
    <text evidence="9">The sequence shown here is derived from an EMBL/GenBank/DDBJ whole genome shotgun (WGS) entry which is preliminary data.</text>
</comment>
<feature type="transmembrane region" description="Helical" evidence="7">
    <location>
        <begin position="124"/>
        <end position="147"/>
    </location>
</feature>
<feature type="transmembrane region" description="Helical" evidence="7">
    <location>
        <begin position="42"/>
        <end position="63"/>
    </location>
</feature>
<proteinExistence type="inferred from homology"/>
<evidence type="ECO:0000256" key="6">
    <source>
        <dbReference type="ARBA" id="ARBA00049737"/>
    </source>
</evidence>
<evidence type="ECO:0000256" key="1">
    <source>
        <dbReference type="ARBA" id="ARBA00004141"/>
    </source>
</evidence>
<evidence type="ECO:0000256" key="7">
    <source>
        <dbReference type="SAM" id="Phobius"/>
    </source>
</evidence>
<comment type="similarity">
    <text evidence="2">Belongs to the TMEM198 family.</text>
</comment>
<feature type="transmembrane region" description="Helical" evidence="7">
    <location>
        <begin position="279"/>
        <end position="300"/>
    </location>
</feature>
<evidence type="ECO:0000256" key="3">
    <source>
        <dbReference type="ARBA" id="ARBA00022692"/>
    </source>
</evidence>
<dbReference type="Proteomes" id="UP000266643">
    <property type="component" value="Unassembled WGS sequence"/>
</dbReference>
<evidence type="ECO:0000313" key="10">
    <source>
        <dbReference type="Proteomes" id="UP000266643"/>
    </source>
</evidence>
<feature type="transmembrane region" description="Helical" evidence="7">
    <location>
        <begin position="153"/>
        <end position="171"/>
    </location>
</feature>
<feature type="transmembrane region" description="Helical" evidence="7">
    <location>
        <begin position="508"/>
        <end position="527"/>
    </location>
</feature>
<feature type="non-terminal residue" evidence="9">
    <location>
        <position position="1"/>
    </location>
</feature>
<feature type="transmembrane region" description="Helical" evidence="7">
    <location>
        <begin position="409"/>
        <end position="430"/>
    </location>
</feature>
<feature type="transmembrane region" description="Helical" evidence="7">
    <location>
        <begin position="70"/>
        <end position="90"/>
    </location>
</feature>
<keyword evidence="3 7" id="KW-0812">Transmembrane</keyword>
<accession>A0A397DTR6</accession>
<keyword evidence="5 7" id="KW-0472">Membrane</keyword>
<feature type="transmembrane region" description="Helical" evidence="7">
    <location>
        <begin position="381"/>
        <end position="402"/>
    </location>
</feature>
<feature type="transmembrane region" description="Helical" evidence="7">
    <location>
        <begin position="178"/>
        <end position="198"/>
    </location>
</feature>
<evidence type="ECO:0000259" key="8">
    <source>
        <dbReference type="Pfam" id="PF13886"/>
    </source>
</evidence>
<feature type="domain" description="TM7S3/TM198-like" evidence="8">
    <location>
        <begin position="333"/>
        <end position="527"/>
    </location>
</feature>
<comment type="subcellular location">
    <subcellularLocation>
        <location evidence="1">Membrane</location>
        <topology evidence="1">Multi-pass membrane protein</topology>
    </subcellularLocation>
</comment>
<gene>
    <name evidence="9" type="ORF">DYB30_007573</name>
</gene>
<evidence type="ECO:0000256" key="4">
    <source>
        <dbReference type="ARBA" id="ARBA00022989"/>
    </source>
</evidence>
<sequence>AVFLSVVSADDIGNIAVDGNSTFGNRINKILHWDGTHKSLSVGPNIIAGIAIAVGFTAVFFGYRLIRPAVFVAGFAIGSIVCFIVSAKMFHDTSHMEAACWVAFALGGLIVGALAVWLYKAGIFLVGAFAGLLLATQLHTSFGYAIYPTEPQIVLIILLVLCGVGCGIVAVKVERTFLIIATAWAGAVTCVWGIGFFAGNYPNAANLKQHADADGDWHVNVPNVWWSYLAGSVMLALVGMFVQFRQIRPTQSGKNQSTHFRIQFALTMSTPSSSHWRSAMLYLLVVLPVVSAGSITNITVDGNSAFDNQINKILHWDGTRESLGIGPDVIAGIAIAAGLVLTFFGHKLIRPAMFLAGFAIGSIFCFIAAEKIFREKEYVETACWISFAVGGLIVGALVICLYKLGIFLVGAYAGLLLATQLHTSFGYAIYPSDPKIVLIVLMVVCGLVCGFVAVKLERPALIIATAWAGAVMCVWGIGFFAGHYPNTTNLKQHADAKGDWHVNVPNEWWGYLAGSVALALLGMFAQFRRHPAGQESVAAAAPRYVEASTPAKGNPIRHA</sequence>
<reference evidence="9 10" key="1">
    <citation type="submission" date="2018-08" db="EMBL/GenBank/DDBJ databases">
        <title>Aphanomyces genome sequencing and annotation.</title>
        <authorList>
            <person name="Minardi D."/>
            <person name="Oidtmann B."/>
            <person name="Van Der Giezen M."/>
            <person name="Studholme D.J."/>
        </authorList>
    </citation>
    <scope>NUCLEOTIDE SEQUENCE [LARGE SCALE GENOMIC DNA]</scope>
    <source>
        <strain evidence="9 10">D2</strain>
    </source>
</reference>
<feature type="transmembrane region" description="Helical" evidence="7">
    <location>
        <begin position="325"/>
        <end position="345"/>
    </location>
</feature>
<keyword evidence="4 7" id="KW-1133">Transmembrane helix</keyword>
<evidence type="ECO:0000313" key="9">
    <source>
        <dbReference type="EMBL" id="RHY68068.1"/>
    </source>
</evidence>
<evidence type="ECO:0000256" key="2">
    <source>
        <dbReference type="ARBA" id="ARBA00006244"/>
    </source>
</evidence>
<feature type="transmembrane region" description="Helical" evidence="7">
    <location>
        <begin position="436"/>
        <end position="454"/>
    </location>
</feature>
<protein>
    <recommendedName>
        <fullName evidence="6">Transmembrane protein 198</fullName>
    </recommendedName>
</protein>
<feature type="transmembrane region" description="Helical" evidence="7">
    <location>
        <begin position="225"/>
        <end position="244"/>
    </location>
</feature>
<evidence type="ECO:0000256" key="5">
    <source>
        <dbReference type="ARBA" id="ARBA00023136"/>
    </source>
</evidence>